<evidence type="ECO:0000313" key="1">
    <source>
        <dbReference type="EMBL" id="KAH8001047.1"/>
    </source>
</evidence>
<comment type="caution">
    <text evidence="1">The sequence shown here is derived from an EMBL/GenBank/DDBJ whole genome shotgun (WGS) entry which is preliminary data.</text>
</comment>
<dbReference type="EMBL" id="CM037618">
    <property type="protein sequence ID" value="KAH8001047.1"/>
    <property type="molecule type" value="Genomic_DNA"/>
</dbReference>
<evidence type="ECO:0000313" key="2">
    <source>
        <dbReference type="Proteomes" id="UP000827872"/>
    </source>
</evidence>
<proteinExistence type="predicted"/>
<name>A0ACB8F7D4_9SAUR</name>
<protein>
    <submittedName>
        <fullName evidence="1">Uncharacterized protein</fullName>
    </submittedName>
</protein>
<keyword evidence="2" id="KW-1185">Reference proteome</keyword>
<gene>
    <name evidence="1" type="ORF">K3G42_030442</name>
</gene>
<reference evidence="1" key="1">
    <citation type="submission" date="2021-08" db="EMBL/GenBank/DDBJ databases">
        <title>The first chromosome-level gecko genome reveals the dynamic sex chromosomes of Neotropical dwarf geckos (Sphaerodactylidae: Sphaerodactylus).</title>
        <authorList>
            <person name="Pinto B.J."/>
            <person name="Keating S.E."/>
            <person name="Gamble T."/>
        </authorList>
    </citation>
    <scope>NUCLEOTIDE SEQUENCE</scope>
    <source>
        <strain evidence="1">TG3544</strain>
    </source>
</reference>
<dbReference type="Proteomes" id="UP000827872">
    <property type="component" value="Linkage Group LG05"/>
</dbReference>
<sequence length="137" mass="14535">MAAGAHPLLLLVGLLTLWAGISSAKETKDICRLPKDAGPCLALFSRWYYNWESKKCETFTYGGCKGNANNFKTLEECKRTCQVRLPRASGGECPKPTGAGICVEQCSSNDDCSAGEKCCSNGCGHACMKVNSGAKSG</sequence>
<organism evidence="1 2">
    <name type="scientific">Sphaerodactylus townsendi</name>
    <dbReference type="NCBI Taxonomy" id="933632"/>
    <lineage>
        <taxon>Eukaryota</taxon>
        <taxon>Metazoa</taxon>
        <taxon>Chordata</taxon>
        <taxon>Craniata</taxon>
        <taxon>Vertebrata</taxon>
        <taxon>Euteleostomi</taxon>
        <taxon>Lepidosauria</taxon>
        <taxon>Squamata</taxon>
        <taxon>Bifurcata</taxon>
        <taxon>Gekkota</taxon>
        <taxon>Sphaerodactylidae</taxon>
        <taxon>Sphaerodactylus</taxon>
    </lineage>
</organism>
<accession>A0ACB8F7D4</accession>